<sequence length="160" mass="17215">MSLPTLSGVGRLIDAPELRFIPSGKAMCKVRLAFNSRRKNPQTDQWEDADVYYVDGTVWGQEAEAVAESLDKGHEVFVSGRLKTRKYETREGEKRSVTELDIDAIGPTLKYATVKVTKMQRSGGQSTGGTGFGGGGDDPWANSAPAGGSKPSSFGDEPPF</sequence>
<comment type="caution">
    <text evidence="5">The sequence shown here is derived from an EMBL/GenBank/DDBJ whole genome shotgun (WGS) entry which is preliminary data.</text>
</comment>
<dbReference type="Gene3D" id="2.40.50.140">
    <property type="entry name" value="Nucleic acid-binding proteins"/>
    <property type="match status" value="1"/>
</dbReference>
<comment type="subunit">
    <text evidence="2">Homotetramer.</text>
</comment>
<evidence type="ECO:0000256" key="3">
    <source>
        <dbReference type="RuleBase" id="RU000524"/>
    </source>
</evidence>
<gene>
    <name evidence="5" type="ORF">GCM10010170_033630</name>
</gene>
<proteinExistence type="inferred from homology"/>
<evidence type="ECO:0000313" key="5">
    <source>
        <dbReference type="EMBL" id="GAA2346679.1"/>
    </source>
</evidence>
<dbReference type="EMBL" id="BAAARV010000025">
    <property type="protein sequence ID" value="GAA2346679.1"/>
    <property type="molecule type" value="Genomic_DNA"/>
</dbReference>
<dbReference type="PANTHER" id="PTHR10302:SF27">
    <property type="entry name" value="SINGLE-STRANDED DNA-BINDING PROTEIN"/>
    <property type="match status" value="1"/>
</dbReference>
<evidence type="ECO:0000313" key="6">
    <source>
        <dbReference type="Proteomes" id="UP001501444"/>
    </source>
</evidence>
<feature type="compositionally biased region" description="Gly residues" evidence="4">
    <location>
        <begin position="125"/>
        <end position="137"/>
    </location>
</feature>
<dbReference type="HAMAP" id="MF_00984">
    <property type="entry name" value="SSB"/>
    <property type="match status" value="1"/>
</dbReference>
<dbReference type="CDD" id="cd04496">
    <property type="entry name" value="SSB_OBF"/>
    <property type="match status" value="1"/>
</dbReference>
<dbReference type="InterPro" id="IPR012340">
    <property type="entry name" value="NA-bd_OB-fold"/>
</dbReference>
<dbReference type="Proteomes" id="UP001501444">
    <property type="component" value="Unassembled WGS sequence"/>
</dbReference>
<evidence type="ECO:0000256" key="4">
    <source>
        <dbReference type="SAM" id="MobiDB-lite"/>
    </source>
</evidence>
<evidence type="ECO:0000256" key="1">
    <source>
        <dbReference type="ARBA" id="ARBA00023125"/>
    </source>
</evidence>
<dbReference type="InterPro" id="IPR011344">
    <property type="entry name" value="ssDNA-bd"/>
</dbReference>
<protein>
    <recommendedName>
        <fullName evidence="2 3">Single-stranded DNA-binding protein</fullName>
        <shortName evidence="2">SSB</shortName>
    </recommendedName>
</protein>
<dbReference type="NCBIfam" id="TIGR00621">
    <property type="entry name" value="ssb"/>
    <property type="match status" value="1"/>
</dbReference>
<dbReference type="PANTHER" id="PTHR10302">
    <property type="entry name" value="SINGLE-STRANDED DNA-BINDING PROTEIN"/>
    <property type="match status" value="1"/>
</dbReference>
<dbReference type="PROSITE" id="PS50935">
    <property type="entry name" value="SSB"/>
    <property type="match status" value="1"/>
</dbReference>
<comment type="caution">
    <text evidence="2">Lacks conserved residue(s) required for the propagation of feature annotation.</text>
</comment>
<name>A0ABN3G8T8_9ACTN</name>
<dbReference type="SUPFAM" id="SSF50249">
    <property type="entry name" value="Nucleic acid-binding proteins"/>
    <property type="match status" value="1"/>
</dbReference>
<keyword evidence="6" id="KW-1185">Reference proteome</keyword>
<reference evidence="5 6" key="1">
    <citation type="journal article" date="2019" name="Int. J. Syst. Evol. Microbiol.">
        <title>The Global Catalogue of Microorganisms (GCM) 10K type strain sequencing project: providing services to taxonomists for standard genome sequencing and annotation.</title>
        <authorList>
            <consortium name="The Broad Institute Genomics Platform"/>
            <consortium name="The Broad Institute Genome Sequencing Center for Infectious Disease"/>
            <person name="Wu L."/>
            <person name="Ma J."/>
        </authorList>
    </citation>
    <scope>NUCLEOTIDE SEQUENCE [LARGE SCALE GENOMIC DNA]</scope>
    <source>
        <strain evidence="5 6">JCM 3272</strain>
    </source>
</reference>
<dbReference type="GO" id="GO:0003677">
    <property type="term" value="F:DNA binding"/>
    <property type="evidence" value="ECO:0007669"/>
    <property type="project" value="UniProtKB-KW"/>
</dbReference>
<dbReference type="RefSeq" id="WP_344613313.1">
    <property type="nucleotide sequence ID" value="NZ_BAAARV010000025.1"/>
</dbReference>
<evidence type="ECO:0000256" key="2">
    <source>
        <dbReference type="HAMAP-Rule" id="MF_00984"/>
    </source>
</evidence>
<dbReference type="InterPro" id="IPR000424">
    <property type="entry name" value="Primosome_PriB/ssb"/>
</dbReference>
<feature type="region of interest" description="Disordered" evidence="4">
    <location>
        <begin position="118"/>
        <end position="160"/>
    </location>
</feature>
<keyword evidence="1 2" id="KW-0238">DNA-binding</keyword>
<dbReference type="Pfam" id="PF00436">
    <property type="entry name" value="SSB"/>
    <property type="match status" value="1"/>
</dbReference>
<organism evidence="5 6">
    <name type="scientific">Dactylosporangium salmoneum</name>
    <dbReference type="NCBI Taxonomy" id="53361"/>
    <lineage>
        <taxon>Bacteria</taxon>
        <taxon>Bacillati</taxon>
        <taxon>Actinomycetota</taxon>
        <taxon>Actinomycetes</taxon>
        <taxon>Micromonosporales</taxon>
        <taxon>Micromonosporaceae</taxon>
        <taxon>Dactylosporangium</taxon>
    </lineage>
</organism>
<accession>A0ABN3G8T8</accession>